<evidence type="ECO:0000313" key="1">
    <source>
        <dbReference type="EMBL" id="KAI0029831.1"/>
    </source>
</evidence>
<dbReference type="Proteomes" id="UP000814128">
    <property type="component" value="Unassembled WGS sequence"/>
</dbReference>
<keyword evidence="2" id="KW-1185">Reference proteome</keyword>
<organism evidence="1 2">
    <name type="scientific">Vararia minispora EC-137</name>
    <dbReference type="NCBI Taxonomy" id="1314806"/>
    <lineage>
        <taxon>Eukaryota</taxon>
        <taxon>Fungi</taxon>
        <taxon>Dikarya</taxon>
        <taxon>Basidiomycota</taxon>
        <taxon>Agaricomycotina</taxon>
        <taxon>Agaricomycetes</taxon>
        <taxon>Russulales</taxon>
        <taxon>Lachnocladiaceae</taxon>
        <taxon>Vararia</taxon>
    </lineage>
</organism>
<comment type="caution">
    <text evidence="1">The sequence shown here is derived from an EMBL/GenBank/DDBJ whole genome shotgun (WGS) entry which is preliminary data.</text>
</comment>
<evidence type="ECO:0000313" key="2">
    <source>
        <dbReference type="Proteomes" id="UP000814128"/>
    </source>
</evidence>
<dbReference type="EMBL" id="MU273654">
    <property type="protein sequence ID" value="KAI0029831.1"/>
    <property type="molecule type" value="Genomic_DNA"/>
</dbReference>
<name>A0ACB8QDE4_9AGAM</name>
<accession>A0ACB8QDE4</accession>
<gene>
    <name evidence="1" type="ORF">K488DRAFT_55528</name>
</gene>
<reference evidence="1" key="2">
    <citation type="journal article" date="2022" name="New Phytol.">
        <title>Evolutionary transition to the ectomycorrhizal habit in the genomes of a hyperdiverse lineage of mushroom-forming fungi.</title>
        <authorList>
            <person name="Looney B."/>
            <person name="Miyauchi S."/>
            <person name="Morin E."/>
            <person name="Drula E."/>
            <person name="Courty P.E."/>
            <person name="Kohler A."/>
            <person name="Kuo A."/>
            <person name="LaButti K."/>
            <person name="Pangilinan J."/>
            <person name="Lipzen A."/>
            <person name="Riley R."/>
            <person name="Andreopoulos W."/>
            <person name="He G."/>
            <person name="Johnson J."/>
            <person name="Nolan M."/>
            <person name="Tritt A."/>
            <person name="Barry K.W."/>
            <person name="Grigoriev I.V."/>
            <person name="Nagy L.G."/>
            <person name="Hibbett D."/>
            <person name="Henrissat B."/>
            <person name="Matheny P.B."/>
            <person name="Labbe J."/>
            <person name="Martin F.M."/>
        </authorList>
    </citation>
    <scope>NUCLEOTIDE SEQUENCE</scope>
    <source>
        <strain evidence="1">EC-137</strain>
    </source>
</reference>
<reference evidence="1" key="1">
    <citation type="submission" date="2021-02" db="EMBL/GenBank/DDBJ databases">
        <authorList>
            <consortium name="DOE Joint Genome Institute"/>
            <person name="Ahrendt S."/>
            <person name="Looney B.P."/>
            <person name="Miyauchi S."/>
            <person name="Morin E."/>
            <person name="Drula E."/>
            <person name="Courty P.E."/>
            <person name="Chicoki N."/>
            <person name="Fauchery L."/>
            <person name="Kohler A."/>
            <person name="Kuo A."/>
            <person name="Labutti K."/>
            <person name="Pangilinan J."/>
            <person name="Lipzen A."/>
            <person name="Riley R."/>
            <person name="Andreopoulos W."/>
            <person name="He G."/>
            <person name="Johnson J."/>
            <person name="Barry K.W."/>
            <person name="Grigoriev I.V."/>
            <person name="Nagy L."/>
            <person name="Hibbett D."/>
            <person name="Henrissat B."/>
            <person name="Matheny P.B."/>
            <person name="Labbe J."/>
            <person name="Martin F."/>
        </authorList>
    </citation>
    <scope>NUCLEOTIDE SEQUENCE</scope>
    <source>
        <strain evidence="1">EC-137</strain>
    </source>
</reference>
<sequence>MHIKKLKVRARRRSLEQPCAIQLASMLGCWAATSDVMSTGPCAGSAEALFNCMRTLPPQHRQHAPAINFHLARLNKNFK</sequence>
<proteinExistence type="predicted"/>
<protein>
    <submittedName>
        <fullName evidence="1">Uncharacterized protein</fullName>
    </submittedName>
</protein>